<gene>
    <name evidence="2" type="ORF">ACFO60_28820</name>
</gene>
<dbReference type="SUPFAM" id="SSF51556">
    <property type="entry name" value="Metallo-dependent hydrolases"/>
    <property type="match status" value="1"/>
</dbReference>
<evidence type="ECO:0000313" key="2">
    <source>
        <dbReference type="EMBL" id="MFC4534781.1"/>
    </source>
</evidence>
<sequence>MDRTETPPAAAPGGPPAGVADLCGLLPAPVPDAVRAALLAPLVDHHCHGVRRDELSRAQFELLITEAVTPAPPGTTHFDTPAGTAIRRWCGPVLGLAPHAPAAVYLARRAELGAREANTRLLRAAGVVAFLVEGGHGGGESLSAAEMGRLGGAAADEIVRLEGVEQDVAREGLTCVGYLDALEDRLAARASRAVGLKTVLAYRCGPDFASSRPSRGAVIAAAARRLADPAALLTDPDLLRHLLWTAVDIARERGLPLQVNAGYGDPGIDLHRADPALMAGLVRALRPAGVPLVLLHCYPYHRQAAYLAGVHPHVYVDVGLAPASTAAGSAAIIGELLELVPYHKLMFGSGRHGVAETCHLRALYFRRGLTRALAARLAEGEWSAADAARVAHMIGSGNARRVYRL</sequence>
<dbReference type="EMBL" id="JBHSFP010000025">
    <property type="protein sequence ID" value="MFC4534781.1"/>
    <property type="molecule type" value="Genomic_DNA"/>
</dbReference>
<dbReference type="InterPro" id="IPR032466">
    <property type="entry name" value="Metal_Hydrolase"/>
</dbReference>
<dbReference type="Pfam" id="PF04909">
    <property type="entry name" value="Amidohydro_2"/>
    <property type="match status" value="1"/>
</dbReference>
<dbReference type="InterPro" id="IPR006680">
    <property type="entry name" value="Amidohydro-rel"/>
</dbReference>
<dbReference type="RefSeq" id="WP_380846094.1">
    <property type="nucleotide sequence ID" value="NZ_JBHSFP010000025.1"/>
</dbReference>
<evidence type="ECO:0000313" key="3">
    <source>
        <dbReference type="Proteomes" id="UP001596004"/>
    </source>
</evidence>
<dbReference type="PANTHER" id="PTHR43383">
    <property type="entry name" value="NODULIN 6"/>
    <property type="match status" value="1"/>
</dbReference>
<accession>A0ABV9CP50</accession>
<organism evidence="2 3">
    <name type="scientific">Sphaerisporangium dianthi</name>
    <dbReference type="NCBI Taxonomy" id="1436120"/>
    <lineage>
        <taxon>Bacteria</taxon>
        <taxon>Bacillati</taxon>
        <taxon>Actinomycetota</taxon>
        <taxon>Actinomycetes</taxon>
        <taxon>Streptosporangiales</taxon>
        <taxon>Streptosporangiaceae</taxon>
        <taxon>Sphaerisporangium</taxon>
    </lineage>
</organism>
<dbReference type="Gene3D" id="3.20.20.140">
    <property type="entry name" value="Metal-dependent hydrolases"/>
    <property type="match status" value="1"/>
</dbReference>
<keyword evidence="3" id="KW-1185">Reference proteome</keyword>
<name>A0ABV9CP50_9ACTN</name>
<dbReference type="Proteomes" id="UP001596004">
    <property type="component" value="Unassembled WGS sequence"/>
</dbReference>
<evidence type="ECO:0000259" key="1">
    <source>
        <dbReference type="Pfam" id="PF04909"/>
    </source>
</evidence>
<comment type="caution">
    <text evidence="2">The sequence shown here is derived from an EMBL/GenBank/DDBJ whole genome shotgun (WGS) entry which is preliminary data.</text>
</comment>
<feature type="domain" description="Amidohydrolase-related" evidence="1">
    <location>
        <begin position="235"/>
        <end position="405"/>
    </location>
</feature>
<protein>
    <submittedName>
        <fullName evidence="2">Amidohydrolase family protein</fullName>
    </submittedName>
</protein>
<dbReference type="PANTHER" id="PTHR43383:SF2">
    <property type="entry name" value="AMIDOHYDROLASE 2 FAMILY PROTEIN"/>
    <property type="match status" value="1"/>
</dbReference>
<reference evidence="3" key="1">
    <citation type="journal article" date="2019" name="Int. J. Syst. Evol. Microbiol.">
        <title>The Global Catalogue of Microorganisms (GCM) 10K type strain sequencing project: providing services to taxonomists for standard genome sequencing and annotation.</title>
        <authorList>
            <consortium name="The Broad Institute Genomics Platform"/>
            <consortium name="The Broad Institute Genome Sequencing Center for Infectious Disease"/>
            <person name="Wu L."/>
            <person name="Ma J."/>
        </authorList>
    </citation>
    <scope>NUCLEOTIDE SEQUENCE [LARGE SCALE GENOMIC DNA]</scope>
    <source>
        <strain evidence="3">CGMCC 4.7132</strain>
    </source>
</reference>
<proteinExistence type="predicted"/>